<dbReference type="AlphaFoldDB" id="A0A6C0AVU3"/>
<dbReference type="GO" id="GO:0055088">
    <property type="term" value="P:lipid homeostasis"/>
    <property type="evidence" value="ECO:0007669"/>
    <property type="project" value="TreeGrafter"/>
</dbReference>
<proteinExistence type="predicted"/>
<dbReference type="GO" id="GO:0016020">
    <property type="term" value="C:membrane"/>
    <property type="evidence" value="ECO:0007669"/>
    <property type="project" value="TreeGrafter"/>
</dbReference>
<dbReference type="InterPro" id="IPR016035">
    <property type="entry name" value="Acyl_Trfase/lysoPLipase"/>
</dbReference>
<name>A0A6C0AVU3_9ZZZZ</name>
<dbReference type="PANTHER" id="PTHR12406:SF7">
    <property type="entry name" value="PATATIN-LIKE PHOSPHOLIPASE DOMAIN-CONTAINING PROTEIN 4"/>
    <property type="match status" value="1"/>
</dbReference>
<dbReference type="SUPFAM" id="SSF52151">
    <property type="entry name" value="FabD/lysophospholipase-like"/>
    <property type="match status" value="1"/>
</dbReference>
<dbReference type="GO" id="GO:0019433">
    <property type="term" value="P:triglyceride catabolic process"/>
    <property type="evidence" value="ECO:0007669"/>
    <property type="project" value="TreeGrafter"/>
</dbReference>
<dbReference type="InterPro" id="IPR033562">
    <property type="entry name" value="PLPL"/>
</dbReference>
<evidence type="ECO:0000313" key="1">
    <source>
        <dbReference type="EMBL" id="QHS83480.1"/>
    </source>
</evidence>
<dbReference type="EMBL" id="MN738757">
    <property type="protein sequence ID" value="QHS83480.1"/>
    <property type="molecule type" value="Genomic_DNA"/>
</dbReference>
<dbReference type="GO" id="GO:0004806">
    <property type="term" value="F:triacylglycerol lipase activity"/>
    <property type="evidence" value="ECO:0007669"/>
    <property type="project" value="TreeGrafter"/>
</dbReference>
<sequence length="247" mass="28839">MYNTFFSIYKKYRLNYDNGEYKIKQKPKSLIVSTPGGLHGFYLLGVSSYIKENYDLTNYIYTGASAGAWNSLFLSFTGNKTEFIDSLLYDNINNVTSMYQLEQTLKETILQKYTNNDFQLDRISIGVTVLRKWFNFKLVIYNDFETIDDVLNCCIASSHIPFITGGLIHRYRGRVTFDGGFFKYPYLNTTAPVLTISPSMWNNSFQPDMSVQDYMYSNDLRFNLTNLYLQGYYDSQKNKKHLDDIFL</sequence>
<reference evidence="1" key="1">
    <citation type="journal article" date="2020" name="Nature">
        <title>Giant virus diversity and host interactions through global metagenomics.</title>
        <authorList>
            <person name="Schulz F."/>
            <person name="Roux S."/>
            <person name="Paez-Espino D."/>
            <person name="Jungbluth S."/>
            <person name="Walsh D.A."/>
            <person name="Denef V.J."/>
            <person name="McMahon K.D."/>
            <person name="Konstantinidis K.T."/>
            <person name="Eloe-Fadrosh E.A."/>
            <person name="Kyrpides N.C."/>
            <person name="Woyke T."/>
        </authorList>
    </citation>
    <scope>NUCLEOTIDE SEQUENCE</scope>
    <source>
        <strain evidence="1">GVMAG-S-ERX555943-30</strain>
    </source>
</reference>
<evidence type="ECO:0008006" key="2">
    <source>
        <dbReference type="Google" id="ProtNLM"/>
    </source>
</evidence>
<accession>A0A6C0AVU3</accession>
<dbReference type="GO" id="GO:0005811">
    <property type="term" value="C:lipid droplet"/>
    <property type="evidence" value="ECO:0007669"/>
    <property type="project" value="TreeGrafter"/>
</dbReference>
<protein>
    <recommendedName>
        <fullName evidence="2">PNPLA domain-containing protein</fullName>
    </recommendedName>
</protein>
<dbReference type="PANTHER" id="PTHR12406">
    <property type="entry name" value="CALCIUM-INDEPENDENT PHOSPHOLIPASE A2 IPLA2 -RELATED"/>
    <property type="match status" value="1"/>
</dbReference>
<dbReference type="GO" id="GO:0005737">
    <property type="term" value="C:cytoplasm"/>
    <property type="evidence" value="ECO:0007669"/>
    <property type="project" value="TreeGrafter"/>
</dbReference>
<organism evidence="1">
    <name type="scientific">viral metagenome</name>
    <dbReference type="NCBI Taxonomy" id="1070528"/>
    <lineage>
        <taxon>unclassified sequences</taxon>
        <taxon>metagenomes</taxon>
        <taxon>organismal metagenomes</taxon>
    </lineage>
</organism>